<dbReference type="GO" id="GO:0010461">
    <property type="term" value="F:light-activated monoatomic ion channel activity"/>
    <property type="evidence" value="ECO:0007669"/>
    <property type="project" value="InterPro"/>
</dbReference>
<keyword evidence="3" id="KW-0600">Photoreceptor protein</keyword>
<feature type="transmembrane region" description="Helical" evidence="12">
    <location>
        <begin position="80"/>
        <end position="98"/>
    </location>
</feature>
<feature type="transmembrane region" description="Helical" evidence="12">
    <location>
        <begin position="105"/>
        <end position="122"/>
    </location>
</feature>
<dbReference type="GO" id="GO:0007602">
    <property type="term" value="P:phototransduction"/>
    <property type="evidence" value="ECO:0007669"/>
    <property type="project" value="UniProtKB-KW"/>
</dbReference>
<feature type="modified residue" description="N6-(retinylidene)lysine" evidence="11">
    <location>
        <position position="213"/>
    </location>
</feature>
<proteinExistence type="inferred from homology"/>
<evidence type="ECO:0000256" key="3">
    <source>
        <dbReference type="ARBA" id="ARBA00022543"/>
    </source>
</evidence>
<keyword evidence="5 12" id="KW-0812">Transmembrane</keyword>
<dbReference type="CDD" id="cd15242">
    <property type="entry name" value="7tm_Proteorhodopsin"/>
    <property type="match status" value="1"/>
</dbReference>
<keyword evidence="4" id="KW-0716">Sensory transduction</keyword>
<comment type="subcellular location">
    <subcellularLocation>
        <location evidence="1">Membrane</location>
        <topology evidence="1">Multi-pass membrane protein</topology>
    </subcellularLocation>
</comment>
<keyword evidence="8 11" id="KW-0157">Chromophore</keyword>
<dbReference type="GO" id="GO:0016020">
    <property type="term" value="C:membrane"/>
    <property type="evidence" value="ECO:0007669"/>
    <property type="project" value="UniProtKB-SubCell"/>
</dbReference>
<evidence type="ECO:0000256" key="11">
    <source>
        <dbReference type="PIRSR" id="PIRSR038142-50"/>
    </source>
</evidence>
<dbReference type="SMART" id="SM01021">
    <property type="entry name" value="Bac_rhodopsin"/>
    <property type="match status" value="1"/>
</dbReference>
<feature type="transmembrane region" description="Helical" evidence="12">
    <location>
        <begin position="128"/>
        <end position="150"/>
    </location>
</feature>
<evidence type="ECO:0000256" key="7">
    <source>
        <dbReference type="ARBA" id="ARBA00022989"/>
    </source>
</evidence>
<dbReference type="InterPro" id="IPR018229">
    <property type="entry name" value="Rhodopsin_retinal_BS"/>
</dbReference>
<evidence type="ECO:0000256" key="2">
    <source>
        <dbReference type="ARBA" id="ARBA00008130"/>
    </source>
</evidence>
<dbReference type="PANTHER" id="PTHR28286:SF2">
    <property type="entry name" value="BACTERIORHODOPSIN _OPSIN, NOPA (EUROFUNG)"/>
    <property type="match status" value="1"/>
</dbReference>
<evidence type="ECO:0000256" key="6">
    <source>
        <dbReference type="ARBA" id="ARBA00022925"/>
    </source>
</evidence>
<evidence type="ECO:0000256" key="1">
    <source>
        <dbReference type="ARBA" id="ARBA00004141"/>
    </source>
</evidence>
<dbReference type="Pfam" id="PF01036">
    <property type="entry name" value="Bac_rhodopsin"/>
    <property type="match status" value="1"/>
</dbReference>
<name>A0A0U2XBX5_9BACT</name>
<protein>
    <submittedName>
        <fullName evidence="13">Proteorhodopsin</fullName>
    </submittedName>
</protein>
<comment type="similarity">
    <text evidence="2">Belongs to the archaeal/bacterial/fungal opsin family.</text>
</comment>
<evidence type="ECO:0000256" key="12">
    <source>
        <dbReference type="SAM" id="Phobius"/>
    </source>
</evidence>
<dbReference type="PROSITE" id="PS00950">
    <property type="entry name" value="BACTERIAL_OPSIN_1"/>
    <property type="match status" value="1"/>
</dbReference>
<feature type="transmembrane region" description="Helical" evidence="12">
    <location>
        <begin position="43"/>
        <end position="60"/>
    </location>
</feature>
<dbReference type="PIRSF" id="PIRSF038142">
    <property type="entry name" value="Rhodopsin_bac_prd"/>
    <property type="match status" value="1"/>
</dbReference>
<evidence type="ECO:0000256" key="9">
    <source>
        <dbReference type="ARBA" id="ARBA00023136"/>
    </source>
</evidence>
<dbReference type="AlphaFoldDB" id="A0A0U2XBX5"/>
<accession>A0A0U2XBX5</accession>
<comment type="PTM">
    <text evidence="11">Contains one covalently linked retinal chromophore.</text>
</comment>
<evidence type="ECO:0000313" key="13">
    <source>
        <dbReference type="EMBL" id="ALS56062.1"/>
    </source>
</evidence>
<dbReference type="InterPro" id="IPR001425">
    <property type="entry name" value="Arc/bac/fun_rhodopsins"/>
</dbReference>
<keyword evidence="9 12" id="KW-0472">Membrane</keyword>
<keyword evidence="6 11" id="KW-0681">Retinal protein</keyword>
<evidence type="ECO:0000256" key="4">
    <source>
        <dbReference type="ARBA" id="ARBA00022606"/>
    </source>
</evidence>
<dbReference type="EMBL" id="KT201086">
    <property type="protein sequence ID" value="ALS56062.1"/>
    <property type="molecule type" value="Genomic_DNA"/>
</dbReference>
<dbReference type="InterPro" id="IPR017402">
    <property type="entry name" value="Proteorhodopsin"/>
</dbReference>
<dbReference type="Gene3D" id="1.20.1070.10">
    <property type="entry name" value="Rhodopsin 7-helix transmembrane proteins"/>
    <property type="match status" value="1"/>
</dbReference>
<dbReference type="GO" id="GO:0009881">
    <property type="term" value="F:photoreceptor activity"/>
    <property type="evidence" value="ECO:0007669"/>
    <property type="project" value="UniProtKB-KW"/>
</dbReference>
<feature type="transmembrane region" description="Helical" evidence="12">
    <location>
        <begin position="12"/>
        <end position="31"/>
    </location>
</feature>
<sequence length="232" mass="25678">MESVLKPDDFVGISFFVATMAMMASAVFFFFERGSVKGKWKTSLTVAGLITGVAAIHYLYMRDMWVETGQSPTVFRYIDWLITVPLQIVEFYLILAAITIVPVALFWRLLIYSLVMLVFGYLGEAGFMNVTLGFVIGMAGWLLILYEIFAGEASKINADSANASCQKAFNALRLIVTIGWAIYPIGYVFGYLLESSNINAVNIIYNYADLINKTAFGLVIWAAAIKDSEASA</sequence>
<dbReference type="SUPFAM" id="SSF81321">
    <property type="entry name" value="Family A G protein-coupled receptor-like"/>
    <property type="match status" value="1"/>
</dbReference>
<feature type="transmembrane region" description="Helical" evidence="12">
    <location>
        <begin position="171"/>
        <end position="193"/>
    </location>
</feature>
<keyword evidence="10" id="KW-0675">Receptor</keyword>
<evidence type="ECO:0000256" key="8">
    <source>
        <dbReference type="ARBA" id="ARBA00022991"/>
    </source>
</evidence>
<reference evidence="13" key="1">
    <citation type="journal article" date="2016" name="ISME J.">
        <title>Functional metagenomic screen reveals new and diverse microbial rhodopsins.</title>
        <authorList>
            <person name="Pushkarev A."/>
            <person name="Beja O."/>
        </authorList>
    </citation>
    <scope>NUCLEOTIDE SEQUENCE</scope>
</reference>
<organism evidence="13">
    <name type="scientific">uncultured bacterium EIL80B09</name>
    <dbReference type="NCBI Taxonomy" id="1768206"/>
    <lineage>
        <taxon>Bacteria</taxon>
        <taxon>environmental samples</taxon>
    </lineage>
</organism>
<evidence type="ECO:0000256" key="10">
    <source>
        <dbReference type="ARBA" id="ARBA00023170"/>
    </source>
</evidence>
<dbReference type="PANTHER" id="PTHR28286">
    <property type="match status" value="1"/>
</dbReference>
<evidence type="ECO:0000256" key="5">
    <source>
        <dbReference type="ARBA" id="ARBA00022692"/>
    </source>
</evidence>
<keyword evidence="7 12" id="KW-1133">Transmembrane helix</keyword>